<evidence type="ECO:0000259" key="6">
    <source>
        <dbReference type="PROSITE" id="PS50893"/>
    </source>
</evidence>
<dbReference type="SUPFAM" id="SSF52540">
    <property type="entry name" value="P-loop containing nucleoside triphosphate hydrolases"/>
    <property type="match status" value="1"/>
</dbReference>
<dbReference type="Pfam" id="PF00005">
    <property type="entry name" value="ABC_tran"/>
    <property type="match status" value="1"/>
</dbReference>
<dbReference type="InterPro" id="IPR027417">
    <property type="entry name" value="P-loop_NTPase"/>
</dbReference>
<dbReference type="EMBL" id="SGWQ01000011">
    <property type="protein sequence ID" value="RZS32632.1"/>
    <property type="molecule type" value="Genomic_DNA"/>
</dbReference>
<evidence type="ECO:0000256" key="5">
    <source>
        <dbReference type="ARBA" id="ARBA00023251"/>
    </source>
</evidence>
<evidence type="ECO:0000313" key="7">
    <source>
        <dbReference type="EMBL" id="RZS32632.1"/>
    </source>
</evidence>
<dbReference type="InterPro" id="IPR050763">
    <property type="entry name" value="ABC_transporter_ATP-binding"/>
</dbReference>
<comment type="caution">
    <text evidence="7">The sequence shown here is derived from an EMBL/GenBank/DDBJ whole genome shotgun (WGS) entry which is preliminary data.</text>
</comment>
<dbReference type="Proteomes" id="UP000294257">
    <property type="component" value="Unassembled WGS sequence"/>
</dbReference>
<dbReference type="InterPro" id="IPR003593">
    <property type="entry name" value="AAA+_ATPase"/>
</dbReference>
<dbReference type="RefSeq" id="WP_130347571.1">
    <property type="nucleotide sequence ID" value="NZ_SGWQ01000011.1"/>
</dbReference>
<comment type="subcellular location">
    <subcellularLocation>
        <location evidence="1">Cell membrane</location>
        <topology evidence="1">Peripheral membrane protein</topology>
    </subcellularLocation>
</comment>
<dbReference type="SMART" id="SM00382">
    <property type="entry name" value="AAA"/>
    <property type="match status" value="1"/>
</dbReference>
<accession>A0A4Q7KFH8</accession>
<name>A0A4Q7KFH8_9PSEU</name>
<organism evidence="7 8">
    <name type="scientific">Herbihabitans rhizosphaerae</name>
    <dbReference type="NCBI Taxonomy" id="1872711"/>
    <lineage>
        <taxon>Bacteria</taxon>
        <taxon>Bacillati</taxon>
        <taxon>Actinomycetota</taxon>
        <taxon>Actinomycetes</taxon>
        <taxon>Pseudonocardiales</taxon>
        <taxon>Pseudonocardiaceae</taxon>
        <taxon>Herbihabitans</taxon>
    </lineage>
</organism>
<dbReference type="GO" id="GO:0016887">
    <property type="term" value="F:ATP hydrolysis activity"/>
    <property type="evidence" value="ECO:0007669"/>
    <property type="project" value="InterPro"/>
</dbReference>
<evidence type="ECO:0000256" key="2">
    <source>
        <dbReference type="ARBA" id="ARBA00022448"/>
    </source>
</evidence>
<gene>
    <name evidence="7" type="ORF">EV193_1118</name>
</gene>
<feature type="domain" description="ABC transporter" evidence="6">
    <location>
        <begin position="10"/>
        <end position="240"/>
    </location>
</feature>
<dbReference type="InterPro" id="IPR017871">
    <property type="entry name" value="ABC_transporter-like_CS"/>
</dbReference>
<dbReference type="PROSITE" id="PS50893">
    <property type="entry name" value="ABC_TRANSPORTER_2"/>
    <property type="match status" value="1"/>
</dbReference>
<dbReference type="AlphaFoldDB" id="A0A4Q7KFH8"/>
<keyword evidence="2" id="KW-0813">Transport</keyword>
<keyword evidence="3" id="KW-0547">Nucleotide-binding</keyword>
<evidence type="ECO:0000313" key="8">
    <source>
        <dbReference type="Proteomes" id="UP000294257"/>
    </source>
</evidence>
<dbReference type="Gene3D" id="3.40.50.300">
    <property type="entry name" value="P-loop containing nucleotide triphosphate hydrolases"/>
    <property type="match status" value="1"/>
</dbReference>
<evidence type="ECO:0000256" key="1">
    <source>
        <dbReference type="ARBA" id="ARBA00004202"/>
    </source>
</evidence>
<keyword evidence="8" id="KW-1185">Reference proteome</keyword>
<dbReference type="PANTHER" id="PTHR42711:SF19">
    <property type="entry name" value="DOXORUBICIN RESISTANCE ATP-BINDING PROTEIN DRRA"/>
    <property type="match status" value="1"/>
</dbReference>
<dbReference type="GO" id="GO:0005886">
    <property type="term" value="C:plasma membrane"/>
    <property type="evidence" value="ECO:0007669"/>
    <property type="project" value="UniProtKB-SubCell"/>
</dbReference>
<dbReference type="PROSITE" id="PS00211">
    <property type="entry name" value="ABC_TRANSPORTER_1"/>
    <property type="match status" value="1"/>
</dbReference>
<keyword evidence="5" id="KW-0046">Antibiotic resistance</keyword>
<proteinExistence type="predicted"/>
<keyword evidence="4 7" id="KW-0067">ATP-binding</keyword>
<reference evidence="7 8" key="1">
    <citation type="submission" date="2019-02" db="EMBL/GenBank/DDBJ databases">
        <title>Genomic Encyclopedia of Type Strains, Phase IV (KMG-IV): sequencing the most valuable type-strain genomes for metagenomic binning, comparative biology and taxonomic classification.</title>
        <authorList>
            <person name="Goeker M."/>
        </authorList>
    </citation>
    <scope>NUCLEOTIDE SEQUENCE [LARGE SCALE GENOMIC DNA]</scope>
    <source>
        <strain evidence="7 8">DSM 101727</strain>
    </source>
</reference>
<dbReference type="PANTHER" id="PTHR42711">
    <property type="entry name" value="ABC TRANSPORTER ATP-BINDING PROTEIN"/>
    <property type="match status" value="1"/>
</dbReference>
<dbReference type="GO" id="GO:0046677">
    <property type="term" value="P:response to antibiotic"/>
    <property type="evidence" value="ECO:0007669"/>
    <property type="project" value="UniProtKB-KW"/>
</dbReference>
<dbReference type="GO" id="GO:0005524">
    <property type="term" value="F:ATP binding"/>
    <property type="evidence" value="ECO:0007669"/>
    <property type="project" value="UniProtKB-KW"/>
</dbReference>
<protein>
    <submittedName>
        <fullName evidence="7">ABC-2 type transport system ATP-binding protein</fullName>
    </submittedName>
</protein>
<evidence type="ECO:0000256" key="3">
    <source>
        <dbReference type="ARBA" id="ARBA00022741"/>
    </source>
</evidence>
<sequence length="317" mass="33605">MHQPGRDVRIDVRSLGKSYGSVEALIDVTLNAKAGSVLAVLGHNGAGKSTLVDILATRSAPTSGEATVCGWDVTRFGRHIRRHIGMAGQFVGLDDSLSGRGNLILLARLLGASRKQAKERADELIALFDLTDAATRKVATYSGGMRRRLDLAASVLGRPDVLFLDEPSTGLDPMSRAALWWFIERLAADGTTVLLTTQYLEEADHLASDVVVLGAGRVVARGTPTQLKSSFGSRTATVTFADDTSMRRAIAVLGLAANPTADEARRTVTVPVTGAAGVTTLVRMLDAAGVFATDLTTAEPTLNDVYMTLHEHGWPAS</sequence>
<evidence type="ECO:0000256" key="4">
    <source>
        <dbReference type="ARBA" id="ARBA00022840"/>
    </source>
</evidence>
<dbReference type="InterPro" id="IPR003439">
    <property type="entry name" value="ABC_transporter-like_ATP-bd"/>
</dbReference>
<dbReference type="OrthoDB" id="9804819at2"/>